<reference evidence="3" key="1">
    <citation type="submission" date="2022-10" db="EMBL/GenBank/DDBJ databases">
        <title>Rhodococcus sp.75.</title>
        <authorList>
            <person name="Sun M."/>
        </authorList>
    </citation>
    <scope>NUCLEOTIDE SEQUENCE</scope>
    <source>
        <strain evidence="3">75</strain>
    </source>
</reference>
<evidence type="ECO:0000256" key="2">
    <source>
        <dbReference type="ARBA" id="ARBA00022679"/>
    </source>
</evidence>
<keyword evidence="1" id="KW-0328">Glycosyltransferase</keyword>
<accession>A0ABY6NZX6</accession>
<keyword evidence="2" id="KW-0808">Transferase</keyword>
<dbReference type="InterPro" id="IPR002516">
    <property type="entry name" value="Glyco_trans_11"/>
</dbReference>
<name>A0ABY6NZX6_9NOCA</name>
<proteinExistence type="predicted"/>
<dbReference type="Proteomes" id="UP001164965">
    <property type="component" value="Chromosome"/>
</dbReference>
<dbReference type="RefSeq" id="WP_265383068.1">
    <property type="nucleotide sequence ID" value="NZ_CP110615.1"/>
</dbReference>
<dbReference type="Pfam" id="PF01531">
    <property type="entry name" value="Glyco_transf_11"/>
    <property type="match status" value="1"/>
</dbReference>
<evidence type="ECO:0000256" key="1">
    <source>
        <dbReference type="ARBA" id="ARBA00022676"/>
    </source>
</evidence>
<gene>
    <name evidence="3" type="ORF">RHODO2019_00105</name>
</gene>
<evidence type="ECO:0000313" key="4">
    <source>
        <dbReference type="Proteomes" id="UP001164965"/>
    </source>
</evidence>
<evidence type="ECO:0000313" key="3">
    <source>
        <dbReference type="EMBL" id="UZJ24962.1"/>
    </source>
</evidence>
<organism evidence="3 4">
    <name type="scientific">Rhodococcus antarcticus</name>
    <dbReference type="NCBI Taxonomy" id="2987751"/>
    <lineage>
        <taxon>Bacteria</taxon>
        <taxon>Bacillati</taxon>
        <taxon>Actinomycetota</taxon>
        <taxon>Actinomycetes</taxon>
        <taxon>Mycobacteriales</taxon>
        <taxon>Nocardiaceae</taxon>
        <taxon>Rhodococcus</taxon>
    </lineage>
</organism>
<keyword evidence="4" id="KW-1185">Reference proteome</keyword>
<sequence length="246" mass="27007">MGNILYFALHAHAQQSAGRDVRVVDPDPGNAWAPALPRLGGLMVPPSGLRWSDRRLDIPTGFHQGFGTDFTRAELESFVHDVVLGARTPAGGPLVTRSAADRVVLNVRRGDYYSDPVFRGLFGFDVADYLKRALVVLEDSSGLADKVHVVSDDPEWCRQNLGWLLRDGRSVSWSTGADGVLGNFLDIAGARRLVITNSTFAYWGAYTSNVLHGDNHSLVIAPRLHSRDVDDGKPWQHDPLWLTVAV</sequence>
<dbReference type="EMBL" id="CP110615">
    <property type="protein sequence ID" value="UZJ24962.1"/>
    <property type="molecule type" value="Genomic_DNA"/>
</dbReference>
<protein>
    <submittedName>
        <fullName evidence="3">Alpha-1,2-fucosyltransferase</fullName>
    </submittedName>
</protein>